<feature type="coiled-coil region" evidence="1">
    <location>
        <begin position="804"/>
        <end position="842"/>
    </location>
</feature>
<proteinExistence type="predicted"/>
<evidence type="ECO:0000313" key="4">
    <source>
        <dbReference type="Proteomes" id="UP000283634"/>
    </source>
</evidence>
<feature type="region of interest" description="Disordered" evidence="2">
    <location>
        <begin position="1"/>
        <end position="43"/>
    </location>
</feature>
<feature type="compositionally biased region" description="Low complexity" evidence="2">
    <location>
        <begin position="291"/>
        <end position="303"/>
    </location>
</feature>
<evidence type="ECO:0000256" key="1">
    <source>
        <dbReference type="SAM" id="Coils"/>
    </source>
</evidence>
<reference evidence="3 4" key="1">
    <citation type="journal article" date="2018" name="BMC Genomics">
        <title>Genomic comparison of Trypanosoma conorhini and Trypanosoma rangeli to Trypanosoma cruzi strains of high and low virulence.</title>
        <authorList>
            <person name="Bradwell K.R."/>
            <person name="Koparde V.N."/>
            <person name="Matveyev A.V."/>
            <person name="Serrano M.G."/>
            <person name="Alves J.M."/>
            <person name="Parikh H."/>
            <person name="Huang B."/>
            <person name="Lee V."/>
            <person name="Espinosa-Alvarez O."/>
            <person name="Ortiz P.A."/>
            <person name="Costa-Martins A.G."/>
            <person name="Teixeira M.M."/>
            <person name="Buck G.A."/>
        </authorList>
    </citation>
    <scope>NUCLEOTIDE SEQUENCE [LARGE SCALE GENOMIC DNA]</scope>
    <source>
        <strain evidence="3 4">AM80</strain>
    </source>
</reference>
<organism evidence="3 4">
    <name type="scientific">Trypanosoma rangeli</name>
    <dbReference type="NCBI Taxonomy" id="5698"/>
    <lineage>
        <taxon>Eukaryota</taxon>
        <taxon>Discoba</taxon>
        <taxon>Euglenozoa</taxon>
        <taxon>Kinetoplastea</taxon>
        <taxon>Metakinetoplastina</taxon>
        <taxon>Trypanosomatida</taxon>
        <taxon>Trypanosomatidae</taxon>
        <taxon>Trypanosoma</taxon>
        <taxon>Herpetosoma</taxon>
    </lineage>
</organism>
<keyword evidence="4" id="KW-1185">Reference proteome</keyword>
<comment type="caution">
    <text evidence="3">The sequence shown here is derived from an EMBL/GenBank/DDBJ whole genome shotgun (WGS) entry which is preliminary data.</text>
</comment>
<sequence>MSAYGDSFEGSDTTSSQLSPSPLQTTLRSKPDTVWPQSSPSVSLVPVPVPVQQAQAEQTMHQQQGLDDTLVSCPDAATSTLTAFNASTEDDGTTAGAPSALLRNAAARVASINLFPKLELSDTVMDNAAGQGMEAMSDDTTQSNIERKLGGLNASNTEEFKALASYVAFGPTPPMSMDATSLSVNSTKKSSRGSVAIGAVEDSLPTKTLASAGPVLAEADGPSSWLESSVFSTLSQHLAVEKTQEEEPRPAAQLKEAVMAAAAPPPPSDVMGGKVGGASGAALAMLPLLSPQASDSQTQSASSVPPMLLSKGPQGPLLSSLRLEGALTSLPPPLPLSDPRQNPKIVELRETSEAVERLVRAFALLRGHVASSSSDPLADAKASYTTKDTEQLSSFRRQHGVGDAATMRVRQANGRRPYLPRPNPVDDAQDANKKAALQLNEAAVEDAIMCLVMELMQRDAKQPFEENKERRAIHPSFEVVDMDNFKSATPLKPHKSRRSLQKAVSPFSVFDGEMQAFAPGDADASESLYNSVFQGLQKYVWSHVAASTRSTSSCFPPVSAHFAWVLQLDLLLVCMQTLETRFAGECAGTKGGAAVWIQYEGSREAEPLARNAAHCLPFEALDAKQREKPVFRLEYWVTKEKMWTVVEALTASIREGVVARSDGYRAFSSEDDIHIDPNALLPTRVPLFSLVAPERLGASDEDGRHNVRKGTPQNEQEETNTNFFHIHTKALELLAHAVSTTSTELLESDIKTAGKHQNYKQRYQDATTAVTEAVYELLGDAGIRAAVQRRATVKLTDLAKRREVDNTVSQQQRERRLIEAAEEEAERVVKKILQEIRVEEARDT</sequence>
<dbReference type="OMA" id="FRMACWV"/>
<dbReference type="EMBL" id="MKGL01000051">
    <property type="protein sequence ID" value="RNF09240.1"/>
    <property type="molecule type" value="Genomic_DNA"/>
</dbReference>
<evidence type="ECO:0000313" key="3">
    <source>
        <dbReference type="EMBL" id="RNF09240.1"/>
    </source>
</evidence>
<protein>
    <submittedName>
        <fullName evidence="3">Uncharacterized protein</fullName>
    </submittedName>
</protein>
<name>A0A422NUW5_TRYRA</name>
<keyword evidence="1" id="KW-0175">Coiled coil</keyword>
<dbReference type="GeneID" id="40326216"/>
<gene>
    <name evidence="3" type="ORF">TraAM80_02283</name>
</gene>
<evidence type="ECO:0000256" key="2">
    <source>
        <dbReference type="SAM" id="MobiDB-lite"/>
    </source>
</evidence>
<dbReference type="OrthoDB" id="266289at2759"/>
<feature type="compositionally biased region" description="Polar residues" evidence="2">
    <location>
        <begin position="10"/>
        <end position="28"/>
    </location>
</feature>
<feature type="region of interest" description="Disordered" evidence="2">
    <location>
        <begin position="291"/>
        <end position="315"/>
    </location>
</feature>
<dbReference type="Proteomes" id="UP000283634">
    <property type="component" value="Unassembled WGS sequence"/>
</dbReference>
<dbReference type="AlphaFoldDB" id="A0A422NUW5"/>
<dbReference type="RefSeq" id="XP_029240847.1">
    <property type="nucleotide sequence ID" value="XM_029379290.1"/>
</dbReference>
<accession>A0A422NUW5</accession>